<feature type="transmembrane region" description="Helical" evidence="2">
    <location>
        <begin position="272"/>
        <end position="291"/>
    </location>
</feature>
<evidence type="ECO:0000313" key="6">
    <source>
        <dbReference type="Proteomes" id="UP001457282"/>
    </source>
</evidence>
<feature type="compositionally biased region" description="Polar residues" evidence="1">
    <location>
        <begin position="40"/>
        <end position="64"/>
    </location>
</feature>
<feature type="domain" description="DUF7356" evidence="4">
    <location>
        <begin position="143"/>
        <end position="246"/>
    </location>
</feature>
<keyword evidence="2" id="KW-0472">Membrane</keyword>
<evidence type="ECO:0000256" key="3">
    <source>
        <dbReference type="SAM" id="SignalP"/>
    </source>
</evidence>
<comment type="caution">
    <text evidence="5">The sequence shown here is derived from an EMBL/GenBank/DDBJ whole genome shotgun (WGS) entry which is preliminary data.</text>
</comment>
<feature type="region of interest" description="Disordered" evidence="1">
    <location>
        <begin position="320"/>
        <end position="371"/>
    </location>
</feature>
<gene>
    <name evidence="5" type="ORF">M0R45_024204</name>
</gene>
<evidence type="ECO:0000259" key="4">
    <source>
        <dbReference type="Pfam" id="PF24053"/>
    </source>
</evidence>
<accession>A0AAW1WTJ0</accession>
<dbReference type="Pfam" id="PF24053">
    <property type="entry name" value="DUF7356"/>
    <property type="match status" value="1"/>
</dbReference>
<feature type="chain" id="PRO_5043732800" description="DUF7356 domain-containing protein" evidence="3">
    <location>
        <begin position="23"/>
        <end position="371"/>
    </location>
</feature>
<feature type="compositionally biased region" description="Acidic residues" evidence="1">
    <location>
        <begin position="328"/>
        <end position="341"/>
    </location>
</feature>
<evidence type="ECO:0000256" key="1">
    <source>
        <dbReference type="SAM" id="MobiDB-lite"/>
    </source>
</evidence>
<name>A0AAW1WTJ0_RUBAR</name>
<protein>
    <recommendedName>
        <fullName evidence="4">DUF7356 domain-containing protein</fullName>
    </recommendedName>
</protein>
<keyword evidence="2" id="KW-0812">Transmembrane</keyword>
<feature type="signal peptide" evidence="3">
    <location>
        <begin position="1"/>
        <end position="22"/>
    </location>
</feature>
<feature type="compositionally biased region" description="Low complexity" evidence="1">
    <location>
        <begin position="112"/>
        <end position="121"/>
    </location>
</feature>
<dbReference type="InterPro" id="IPR055780">
    <property type="entry name" value="DUF7356"/>
</dbReference>
<sequence length="371" mass="40064">METHFAVLVGIVLLQLVLCCSGADVKVEEGAKTGVDPKVLSTSKGSNSSDDKTVVSNIVSSGNEVQEVKKDKDQVGGSKDGVGNGKDKSSSNGEMGLKESHTVPKGGKGSNDGKNGKPSGGLESKEMHKEVGNGENVKPVREEGARREECGLSNMCTVEENKLVACLRVPGDDNSPHLSLLIQNKGKDPVVVTISAPDCVRLDKTKVQLKEKADAKVDVSVGRGGTTSIIVLKAGNGNCSLDFKDLITHSSRKEPDNSSNTTYLYLWTHRPAIGILLVASLMILVLAWMYIRFMKRRVSSSGFKYQKLDDVHLPVLSSEKPESHINDGWDDTWDDNWDDEEAPHTPSMPVTPSLSGKGLASRRLNKEGWKD</sequence>
<organism evidence="5 6">
    <name type="scientific">Rubus argutus</name>
    <name type="common">Southern blackberry</name>
    <dbReference type="NCBI Taxonomy" id="59490"/>
    <lineage>
        <taxon>Eukaryota</taxon>
        <taxon>Viridiplantae</taxon>
        <taxon>Streptophyta</taxon>
        <taxon>Embryophyta</taxon>
        <taxon>Tracheophyta</taxon>
        <taxon>Spermatophyta</taxon>
        <taxon>Magnoliopsida</taxon>
        <taxon>eudicotyledons</taxon>
        <taxon>Gunneridae</taxon>
        <taxon>Pentapetalae</taxon>
        <taxon>rosids</taxon>
        <taxon>fabids</taxon>
        <taxon>Rosales</taxon>
        <taxon>Rosaceae</taxon>
        <taxon>Rosoideae</taxon>
        <taxon>Rosoideae incertae sedis</taxon>
        <taxon>Rubus</taxon>
    </lineage>
</organism>
<dbReference type="PANTHER" id="PTHR34200">
    <property type="entry name" value="DENTIN SIALOPHOSPHOPROTEIN-LIKE ISOFORM X1"/>
    <property type="match status" value="1"/>
</dbReference>
<keyword evidence="3" id="KW-0732">Signal</keyword>
<keyword evidence="6" id="KW-1185">Reference proteome</keyword>
<evidence type="ECO:0000256" key="2">
    <source>
        <dbReference type="SAM" id="Phobius"/>
    </source>
</evidence>
<dbReference type="PANTHER" id="PTHR34200:SF8">
    <property type="entry name" value="TRANSMEMBRANE PROTEIN"/>
    <property type="match status" value="1"/>
</dbReference>
<dbReference type="EMBL" id="JBEDUW010000005">
    <property type="protein sequence ID" value="KAK9926999.1"/>
    <property type="molecule type" value="Genomic_DNA"/>
</dbReference>
<proteinExistence type="predicted"/>
<evidence type="ECO:0000313" key="5">
    <source>
        <dbReference type="EMBL" id="KAK9926999.1"/>
    </source>
</evidence>
<dbReference type="Proteomes" id="UP001457282">
    <property type="component" value="Unassembled WGS sequence"/>
</dbReference>
<dbReference type="AlphaFoldDB" id="A0AAW1WTJ0"/>
<reference evidence="5 6" key="1">
    <citation type="journal article" date="2023" name="G3 (Bethesda)">
        <title>A chromosome-length genome assembly and annotation of blackberry (Rubus argutus, cv. 'Hillquist').</title>
        <authorList>
            <person name="Bruna T."/>
            <person name="Aryal R."/>
            <person name="Dudchenko O."/>
            <person name="Sargent D.J."/>
            <person name="Mead D."/>
            <person name="Buti M."/>
            <person name="Cavallini A."/>
            <person name="Hytonen T."/>
            <person name="Andres J."/>
            <person name="Pham M."/>
            <person name="Weisz D."/>
            <person name="Mascagni F."/>
            <person name="Usai G."/>
            <person name="Natali L."/>
            <person name="Bassil N."/>
            <person name="Fernandez G.E."/>
            <person name="Lomsadze A."/>
            <person name="Armour M."/>
            <person name="Olukolu B."/>
            <person name="Poorten T."/>
            <person name="Britton C."/>
            <person name="Davik J."/>
            <person name="Ashrafi H."/>
            <person name="Aiden E.L."/>
            <person name="Borodovsky M."/>
            <person name="Worthington M."/>
        </authorList>
    </citation>
    <scope>NUCLEOTIDE SEQUENCE [LARGE SCALE GENOMIC DNA]</scope>
    <source>
        <strain evidence="5">PI 553951</strain>
    </source>
</reference>
<keyword evidence="2" id="KW-1133">Transmembrane helix</keyword>
<feature type="compositionally biased region" description="Basic and acidic residues" evidence="1">
    <location>
        <begin position="123"/>
        <end position="146"/>
    </location>
</feature>
<feature type="region of interest" description="Disordered" evidence="1">
    <location>
        <begin position="36"/>
        <end position="146"/>
    </location>
</feature>